<reference evidence="2" key="1">
    <citation type="submission" date="2024-07" db="EMBL/GenBank/DDBJ databases">
        <title>Two chromosome-level genome assemblies of Korean endemic species Abeliophyllum distichum and Forsythia ovata (Oleaceae).</title>
        <authorList>
            <person name="Jang H."/>
        </authorList>
    </citation>
    <scope>NUCLEOTIDE SEQUENCE [LARGE SCALE GENOMIC DNA]</scope>
</reference>
<comment type="caution">
    <text evidence="1">The sequence shown here is derived from an EMBL/GenBank/DDBJ whole genome shotgun (WGS) entry which is preliminary data.</text>
</comment>
<dbReference type="InterPro" id="IPR052592">
    <property type="entry name" value="LRR-RLK"/>
</dbReference>
<protein>
    <submittedName>
        <fullName evidence="1">LRR receptor-like serine/threonine-protein kinase</fullName>
    </submittedName>
</protein>
<dbReference type="PANTHER" id="PTHR48054">
    <property type="entry name" value="RECEPTOR KINASE-LIKE PROTEIN XA21"/>
    <property type="match status" value="1"/>
</dbReference>
<dbReference type="Pfam" id="PF00560">
    <property type="entry name" value="LRR_1"/>
    <property type="match status" value="2"/>
</dbReference>
<dbReference type="PANTHER" id="PTHR48054:SF82">
    <property type="entry name" value="LRR RECEPTOR-LIKE SERINE_THREONINE-PROTEIN KINASE FLS2"/>
    <property type="match status" value="1"/>
</dbReference>
<gene>
    <name evidence="1" type="ORF">Fot_34898</name>
</gene>
<dbReference type="Gene3D" id="3.80.10.10">
    <property type="entry name" value="Ribonuclease Inhibitor"/>
    <property type="match status" value="1"/>
</dbReference>
<dbReference type="InterPro" id="IPR032675">
    <property type="entry name" value="LRR_dom_sf"/>
</dbReference>
<proteinExistence type="predicted"/>
<evidence type="ECO:0000313" key="1">
    <source>
        <dbReference type="EMBL" id="KAL2501050.1"/>
    </source>
</evidence>
<accession>A0ABD1SJZ4</accession>
<dbReference type="InterPro" id="IPR001611">
    <property type="entry name" value="Leu-rich_rpt"/>
</dbReference>
<dbReference type="AlphaFoldDB" id="A0ABD1SJZ4"/>
<dbReference type="SUPFAM" id="SSF52058">
    <property type="entry name" value="L domain-like"/>
    <property type="match status" value="1"/>
</dbReference>
<keyword evidence="2" id="KW-1185">Reference proteome</keyword>
<name>A0ABD1SJZ4_9LAMI</name>
<organism evidence="1 2">
    <name type="scientific">Forsythia ovata</name>
    <dbReference type="NCBI Taxonomy" id="205694"/>
    <lineage>
        <taxon>Eukaryota</taxon>
        <taxon>Viridiplantae</taxon>
        <taxon>Streptophyta</taxon>
        <taxon>Embryophyta</taxon>
        <taxon>Tracheophyta</taxon>
        <taxon>Spermatophyta</taxon>
        <taxon>Magnoliopsida</taxon>
        <taxon>eudicotyledons</taxon>
        <taxon>Gunneridae</taxon>
        <taxon>Pentapetalae</taxon>
        <taxon>asterids</taxon>
        <taxon>lamiids</taxon>
        <taxon>Lamiales</taxon>
        <taxon>Oleaceae</taxon>
        <taxon>Forsythieae</taxon>
        <taxon>Forsythia</taxon>
    </lineage>
</organism>
<dbReference type="EMBL" id="JBFOLJ010000010">
    <property type="protein sequence ID" value="KAL2501050.1"/>
    <property type="molecule type" value="Genomic_DNA"/>
</dbReference>
<evidence type="ECO:0000313" key="2">
    <source>
        <dbReference type="Proteomes" id="UP001604277"/>
    </source>
</evidence>
<dbReference type="Proteomes" id="UP001604277">
    <property type="component" value="Unassembled WGS sequence"/>
</dbReference>
<sequence length="111" mass="12260">MAKFLPIHQNVHSFRAFLCHSTNLEDQFQILVQKIIDVVIHVNILILIIVSRSDLTGAIPPELGNLENLVELDVARNFLTGSIPASIFNISTLQYIGVSRNNLSGTLPANI</sequence>